<comment type="caution">
    <text evidence="2">The sequence shown here is derived from an EMBL/GenBank/DDBJ whole genome shotgun (WGS) entry which is preliminary data.</text>
</comment>
<dbReference type="Proteomes" id="UP000777438">
    <property type="component" value="Unassembled WGS sequence"/>
</dbReference>
<feature type="compositionally biased region" description="Low complexity" evidence="1">
    <location>
        <begin position="336"/>
        <end position="346"/>
    </location>
</feature>
<feature type="compositionally biased region" description="Acidic residues" evidence="1">
    <location>
        <begin position="649"/>
        <end position="661"/>
    </location>
</feature>
<sequence length="661" mass="72980">MEDLVAIMRKPMIFNSPPTRHINKPNNQGVLHAAFLPSSADMADLRDVDMGFSSLAELKTTCYNKRLPSGLGERLRHIACAFRQVLASIGLPYNFTAFCPPIHIQRDGWTYGYIAMTCVFLNLQTLVGASRADLTRSHRPSISFIEIGTAQSSDTDQTEFSLPQQDWMFAPIRSNGRYSLEDLDKGNDRMKQFFAMLALEEISVKNLLIRDGKDFSNYLGNLGTIQHRRVNLAHPPIGAALNCTQHGRFQVIDWPGFSIANHWNKQQVVTEFGEYRTYRNPQPVDNTLEVRDQRIPKQDLNIVTRSLSPGKPRYPRRLTPPETLVPETPSNKRKASSSQTAKTPSKSPKKKAEEAAKRASYRTASLSVRPLIDNSIGEELTAAELARQRRKFFRPSGEFGVAETTTELFRTLNLTRVPNRPTQAINRTRTHTTFVPNGLVSNTQWPRIAATLNQHFYPPTQSISQAKHYARRDQRRIEAIKRSACAVALAPVPPREESSPTPGPAPQSRSSSRPSSGHSSPARLNNSPIPLNLGPQPKSPSPTPIEDQIDSPPAAQDEPPAPGDPAPPPPQPPRLLGSPFQPRATPAVTTPLVAQGTGVRHQDSALRSIASEQPKSPTPVATQPDTPTANSKNGEADESDKSDKGDKSDESEEDNNNDGDN</sequence>
<protein>
    <submittedName>
        <fullName evidence="2">Uncharacterized protein</fullName>
    </submittedName>
</protein>
<gene>
    <name evidence="2" type="ORF">B0T10DRAFT_545392</name>
</gene>
<evidence type="ECO:0000313" key="3">
    <source>
        <dbReference type="Proteomes" id="UP000777438"/>
    </source>
</evidence>
<dbReference type="AlphaFoldDB" id="A0A9P8WFY8"/>
<feature type="compositionally biased region" description="Pro residues" evidence="1">
    <location>
        <begin position="559"/>
        <end position="573"/>
    </location>
</feature>
<dbReference type="OrthoDB" id="5078598at2759"/>
<feature type="compositionally biased region" description="Low complexity" evidence="1">
    <location>
        <begin position="506"/>
        <end position="522"/>
    </location>
</feature>
<feature type="region of interest" description="Disordered" evidence="1">
    <location>
        <begin position="305"/>
        <end position="361"/>
    </location>
</feature>
<feature type="compositionally biased region" description="Polar residues" evidence="1">
    <location>
        <begin position="610"/>
        <end position="633"/>
    </location>
</feature>
<proteinExistence type="predicted"/>
<feature type="compositionally biased region" description="Low complexity" evidence="1">
    <location>
        <begin position="320"/>
        <end position="329"/>
    </location>
</feature>
<name>A0A9P8WFY8_9HYPO</name>
<evidence type="ECO:0000313" key="2">
    <source>
        <dbReference type="EMBL" id="KAH6895760.1"/>
    </source>
</evidence>
<reference evidence="2 3" key="1">
    <citation type="journal article" date="2021" name="Nat. Commun.">
        <title>Genetic determinants of endophytism in the Arabidopsis root mycobiome.</title>
        <authorList>
            <person name="Mesny F."/>
            <person name="Miyauchi S."/>
            <person name="Thiergart T."/>
            <person name="Pickel B."/>
            <person name="Atanasova L."/>
            <person name="Karlsson M."/>
            <person name="Huettel B."/>
            <person name="Barry K.W."/>
            <person name="Haridas S."/>
            <person name="Chen C."/>
            <person name="Bauer D."/>
            <person name="Andreopoulos W."/>
            <person name="Pangilinan J."/>
            <person name="LaButti K."/>
            <person name="Riley R."/>
            <person name="Lipzen A."/>
            <person name="Clum A."/>
            <person name="Drula E."/>
            <person name="Henrissat B."/>
            <person name="Kohler A."/>
            <person name="Grigoriev I.V."/>
            <person name="Martin F.M."/>
            <person name="Hacquard S."/>
        </authorList>
    </citation>
    <scope>NUCLEOTIDE SEQUENCE [LARGE SCALE GENOMIC DNA]</scope>
    <source>
        <strain evidence="2 3">MPI-CAGE-CH-0241</strain>
    </source>
</reference>
<keyword evidence="3" id="KW-1185">Reference proteome</keyword>
<accession>A0A9P8WFY8</accession>
<organism evidence="2 3">
    <name type="scientific">Thelonectria olida</name>
    <dbReference type="NCBI Taxonomy" id="1576542"/>
    <lineage>
        <taxon>Eukaryota</taxon>
        <taxon>Fungi</taxon>
        <taxon>Dikarya</taxon>
        <taxon>Ascomycota</taxon>
        <taxon>Pezizomycotina</taxon>
        <taxon>Sordariomycetes</taxon>
        <taxon>Hypocreomycetidae</taxon>
        <taxon>Hypocreales</taxon>
        <taxon>Nectriaceae</taxon>
        <taxon>Thelonectria</taxon>
    </lineage>
</organism>
<feature type="compositionally biased region" description="Basic and acidic residues" evidence="1">
    <location>
        <begin position="639"/>
        <end position="648"/>
    </location>
</feature>
<feature type="region of interest" description="Disordered" evidence="1">
    <location>
        <begin position="490"/>
        <end position="661"/>
    </location>
</feature>
<evidence type="ECO:0000256" key="1">
    <source>
        <dbReference type="SAM" id="MobiDB-lite"/>
    </source>
</evidence>
<dbReference type="EMBL" id="JAGPYM010000004">
    <property type="protein sequence ID" value="KAH6895760.1"/>
    <property type="molecule type" value="Genomic_DNA"/>
</dbReference>